<dbReference type="PANTHER" id="PTHR46910">
    <property type="entry name" value="TRANSCRIPTION FACTOR PDR1"/>
    <property type="match status" value="1"/>
</dbReference>
<gene>
    <name evidence="4" type="ORF">EV356DRAFT_563475</name>
</gene>
<feature type="domain" description="Zn(2)-C6 fungal-type" evidence="3">
    <location>
        <begin position="22"/>
        <end position="51"/>
    </location>
</feature>
<evidence type="ECO:0000259" key="3">
    <source>
        <dbReference type="PROSITE" id="PS50048"/>
    </source>
</evidence>
<name>A0A6A6HLR0_VIRVR</name>
<dbReference type="GO" id="GO:0008270">
    <property type="term" value="F:zinc ion binding"/>
    <property type="evidence" value="ECO:0007669"/>
    <property type="project" value="InterPro"/>
</dbReference>
<dbReference type="GO" id="GO:0000981">
    <property type="term" value="F:DNA-binding transcription factor activity, RNA polymerase II-specific"/>
    <property type="evidence" value="ECO:0007669"/>
    <property type="project" value="InterPro"/>
</dbReference>
<dbReference type="AlphaFoldDB" id="A0A6A6HLR0"/>
<accession>A0A6A6HLR0</accession>
<dbReference type="CDD" id="cd12148">
    <property type="entry name" value="fungal_TF_MHR"/>
    <property type="match status" value="1"/>
</dbReference>
<proteinExistence type="predicted"/>
<dbReference type="InterPro" id="IPR050987">
    <property type="entry name" value="AtrR-like"/>
</dbReference>
<reference evidence="4" key="1">
    <citation type="journal article" date="2020" name="Stud. Mycol.">
        <title>101 Dothideomycetes genomes: a test case for predicting lifestyles and emergence of pathogens.</title>
        <authorList>
            <person name="Haridas S."/>
            <person name="Albert R."/>
            <person name="Binder M."/>
            <person name="Bloem J."/>
            <person name="Labutti K."/>
            <person name="Salamov A."/>
            <person name="Andreopoulos B."/>
            <person name="Baker S."/>
            <person name="Barry K."/>
            <person name="Bills G."/>
            <person name="Bluhm B."/>
            <person name="Cannon C."/>
            <person name="Castanera R."/>
            <person name="Culley D."/>
            <person name="Daum C."/>
            <person name="Ezra D."/>
            <person name="Gonzalez J."/>
            <person name="Henrissat B."/>
            <person name="Kuo A."/>
            <person name="Liang C."/>
            <person name="Lipzen A."/>
            <person name="Lutzoni F."/>
            <person name="Magnuson J."/>
            <person name="Mondo S."/>
            <person name="Nolan M."/>
            <person name="Ohm R."/>
            <person name="Pangilinan J."/>
            <person name="Park H.-J."/>
            <person name="Ramirez L."/>
            <person name="Alfaro M."/>
            <person name="Sun H."/>
            <person name="Tritt A."/>
            <person name="Yoshinaga Y."/>
            <person name="Zwiers L.-H."/>
            <person name="Turgeon B."/>
            <person name="Goodwin S."/>
            <person name="Spatafora J."/>
            <person name="Crous P."/>
            <person name="Grigoriev I."/>
        </authorList>
    </citation>
    <scope>NUCLEOTIDE SEQUENCE</scope>
    <source>
        <strain evidence="4">Tuck. ex Michener</strain>
    </source>
</reference>
<dbReference type="SMART" id="SM00066">
    <property type="entry name" value="GAL4"/>
    <property type="match status" value="1"/>
</dbReference>
<dbReference type="Gene3D" id="4.10.240.10">
    <property type="entry name" value="Zn(2)-C6 fungal-type DNA-binding domain"/>
    <property type="match status" value="1"/>
</dbReference>
<sequence>MESRREDVGKRAEARPAIARRSCDQCRTRKIGCDRGLPCSNCVTARVDCTHSAVASNAKTPRQRVLISAKYEQKIDDIARDVGGIKLLLQVPNAPSAEKWPVTRSQWNFNPVESVKPLIQCQSISALGGEPLWDHSAQIVDFVKAVSEDRSSRDVRPESSEVLSSLRKLVQALEDPIPARGSSVHRAKPTTQQDNPPMPPLEAVVAALRWAKDHTTFTRIVWISQVLPLQNFTEICRKVYFAADEYSEVDLILANAYLSYIFAEHVVVSGLQDYREYCQLCRENLEDALPRLPLLLPASTEVIAALTLGTFNAVENSKAKVAWKFISAASDLCQTLGYHRLRSQNEHDKPSRAAQERLFWTVYAFEKGLSLRLGRSSNIRDAEITLPFVADMPRSVRLGRINGMVYDQLYSPAGLSRLADERSHMAEILAGDLRELIKETRADISSASDQPSDNEPDPMRATYSQCDLVCQSSLLALILRAIPTAQGSLTGVSDDCVVVARHALDMHERCMKDLGDCKNDPFMVTKYINWAILYCPFVPFSILFTRAVQLSDMADLDRLDRFENSLQPSLIPPEAITHPYRLYKLLCQAARLYFDLNAPSWPTDQTISHTLTGISNEFDLSHSVMEGGVISDESLKPNSPQMYGLYDWWHDSQQIMGLLSEDIMF</sequence>
<dbReference type="SMART" id="SM00906">
    <property type="entry name" value="Fungal_trans"/>
    <property type="match status" value="1"/>
</dbReference>
<dbReference type="PROSITE" id="PS00463">
    <property type="entry name" value="ZN2_CY6_FUNGAL_1"/>
    <property type="match status" value="1"/>
</dbReference>
<dbReference type="OrthoDB" id="103819at2759"/>
<dbReference type="InterPro" id="IPR007219">
    <property type="entry name" value="XnlR_reg_dom"/>
</dbReference>
<keyword evidence="5" id="KW-1185">Reference proteome</keyword>
<evidence type="ECO:0000256" key="2">
    <source>
        <dbReference type="ARBA" id="ARBA00023242"/>
    </source>
</evidence>
<protein>
    <recommendedName>
        <fullName evidence="3">Zn(2)-C6 fungal-type domain-containing protein</fullName>
    </recommendedName>
</protein>
<dbReference type="Pfam" id="PF04082">
    <property type="entry name" value="Fungal_trans"/>
    <property type="match status" value="1"/>
</dbReference>
<dbReference type="GO" id="GO:0003677">
    <property type="term" value="F:DNA binding"/>
    <property type="evidence" value="ECO:0007669"/>
    <property type="project" value="InterPro"/>
</dbReference>
<dbReference type="Proteomes" id="UP000800092">
    <property type="component" value="Unassembled WGS sequence"/>
</dbReference>
<dbReference type="InterPro" id="IPR036864">
    <property type="entry name" value="Zn2-C6_fun-type_DNA-bd_sf"/>
</dbReference>
<dbReference type="PROSITE" id="PS50048">
    <property type="entry name" value="ZN2_CY6_FUNGAL_2"/>
    <property type="match status" value="1"/>
</dbReference>
<dbReference type="InterPro" id="IPR001138">
    <property type="entry name" value="Zn2Cys6_DnaBD"/>
</dbReference>
<dbReference type="PANTHER" id="PTHR46910:SF5">
    <property type="entry name" value="ZN(II)2CYS6 TRANSCRIPTION FACTOR (EUROFUNG)"/>
    <property type="match status" value="1"/>
</dbReference>
<evidence type="ECO:0000313" key="5">
    <source>
        <dbReference type="Proteomes" id="UP000800092"/>
    </source>
</evidence>
<keyword evidence="2" id="KW-0539">Nucleus</keyword>
<dbReference type="CDD" id="cd00067">
    <property type="entry name" value="GAL4"/>
    <property type="match status" value="1"/>
</dbReference>
<evidence type="ECO:0000313" key="4">
    <source>
        <dbReference type="EMBL" id="KAF2238759.1"/>
    </source>
</evidence>
<dbReference type="GO" id="GO:0006351">
    <property type="term" value="P:DNA-templated transcription"/>
    <property type="evidence" value="ECO:0007669"/>
    <property type="project" value="InterPro"/>
</dbReference>
<keyword evidence="1" id="KW-0479">Metal-binding</keyword>
<evidence type="ECO:0000256" key="1">
    <source>
        <dbReference type="ARBA" id="ARBA00022723"/>
    </source>
</evidence>
<dbReference type="Pfam" id="PF00172">
    <property type="entry name" value="Zn_clus"/>
    <property type="match status" value="1"/>
</dbReference>
<dbReference type="EMBL" id="ML991774">
    <property type="protein sequence ID" value="KAF2238759.1"/>
    <property type="molecule type" value="Genomic_DNA"/>
</dbReference>
<dbReference type="SUPFAM" id="SSF57701">
    <property type="entry name" value="Zn2/Cys6 DNA-binding domain"/>
    <property type="match status" value="1"/>
</dbReference>
<organism evidence="4 5">
    <name type="scientific">Viridothelium virens</name>
    <name type="common">Speckled blister lichen</name>
    <name type="synonym">Trypethelium virens</name>
    <dbReference type="NCBI Taxonomy" id="1048519"/>
    <lineage>
        <taxon>Eukaryota</taxon>
        <taxon>Fungi</taxon>
        <taxon>Dikarya</taxon>
        <taxon>Ascomycota</taxon>
        <taxon>Pezizomycotina</taxon>
        <taxon>Dothideomycetes</taxon>
        <taxon>Dothideomycetes incertae sedis</taxon>
        <taxon>Trypetheliales</taxon>
        <taxon>Trypetheliaceae</taxon>
        <taxon>Viridothelium</taxon>
    </lineage>
</organism>